<dbReference type="EMBL" id="VLNR01000042">
    <property type="protein sequence ID" value="TSE06679.1"/>
    <property type="molecule type" value="Genomic_DNA"/>
</dbReference>
<comment type="caution">
    <text evidence="1">The sequence shown here is derived from an EMBL/GenBank/DDBJ whole genome shotgun (WGS) entry which is preliminary data.</text>
</comment>
<evidence type="ECO:0008006" key="3">
    <source>
        <dbReference type="Google" id="ProtNLM"/>
    </source>
</evidence>
<evidence type="ECO:0000313" key="1">
    <source>
        <dbReference type="EMBL" id="TSE06679.1"/>
    </source>
</evidence>
<name>A0A554VGY0_9FLAO</name>
<dbReference type="AlphaFoldDB" id="A0A554VGY0"/>
<sequence>MKIFSKIRAQAMQFAILISVLVALVLSAFLLLTHTHSFFKIKSQELLQAFEQSNKLVFESLENHTIKTDTIVSQEEARIIKQTTSYHGVWSKQFSQVSIHQRKATRIAYIGSELSEKTPNLYVVNTNSPLVVVGNTRLEGNSYLPKQGVKAGNISGNYYQGNSLYYGRAIESKTTLPKLAPEWIKYLENRSNGIGIEDAHTVALKKELHNSFHHPVQVIYDTDPIFLEDEKIIGNIIIQSRSKIIVGSQSQLTDVVLIAPEIEIDNGVKGSFQGIATHKIKIGKGCYLSYPSSLVLLDKKIIADKEKNNLHIDPDFTIGKRTKIEGAVVYFNKNISPKNRIKTHLEIASDSEITGEVYCQGNIDFQGTVKGSLYTRQCIARQSGSVYLNHIYNGSVLINPVPDYAGLPFVNTKNSIAKWLY</sequence>
<evidence type="ECO:0000313" key="2">
    <source>
        <dbReference type="Proteomes" id="UP000318833"/>
    </source>
</evidence>
<keyword evidence="2" id="KW-1185">Reference proteome</keyword>
<dbReference type="Proteomes" id="UP000318833">
    <property type="component" value="Unassembled WGS sequence"/>
</dbReference>
<gene>
    <name evidence="1" type="ORF">FOF46_18400</name>
</gene>
<dbReference type="RefSeq" id="WP_143917471.1">
    <property type="nucleotide sequence ID" value="NZ_CANLFO010000003.1"/>
</dbReference>
<proteinExistence type="predicted"/>
<accession>A0A554VGY0</accession>
<protein>
    <recommendedName>
        <fullName evidence="3">Polymer-forming cytoskeletal protein</fullName>
    </recommendedName>
</protein>
<dbReference type="OrthoDB" id="1004942at2"/>
<reference evidence="1 2" key="1">
    <citation type="submission" date="2019-07" db="EMBL/GenBank/DDBJ databases">
        <title>The draft genome sequence of Aquimarina algiphila M91.</title>
        <authorList>
            <person name="Meng X."/>
        </authorList>
    </citation>
    <scope>NUCLEOTIDE SEQUENCE [LARGE SCALE GENOMIC DNA]</scope>
    <source>
        <strain evidence="1 2">M91</strain>
    </source>
</reference>
<organism evidence="1 2">
    <name type="scientific">Aquimarina algiphila</name>
    <dbReference type="NCBI Taxonomy" id="2047982"/>
    <lineage>
        <taxon>Bacteria</taxon>
        <taxon>Pseudomonadati</taxon>
        <taxon>Bacteroidota</taxon>
        <taxon>Flavobacteriia</taxon>
        <taxon>Flavobacteriales</taxon>
        <taxon>Flavobacteriaceae</taxon>
        <taxon>Aquimarina</taxon>
    </lineage>
</organism>